<evidence type="ECO:0000256" key="3">
    <source>
        <dbReference type="ARBA" id="ARBA00023082"/>
    </source>
</evidence>
<dbReference type="AlphaFoldDB" id="A0A069SQF7"/>
<dbReference type="GO" id="GO:0006352">
    <property type="term" value="P:DNA-templated transcription initiation"/>
    <property type="evidence" value="ECO:0007669"/>
    <property type="project" value="InterPro"/>
</dbReference>
<dbReference type="PATRIC" id="fig|1339352.3.peg.255"/>
<dbReference type="InterPro" id="IPR013325">
    <property type="entry name" value="RNA_pol_sigma_r2"/>
</dbReference>
<dbReference type="InterPro" id="IPR039425">
    <property type="entry name" value="RNA_pol_sigma-70-like"/>
</dbReference>
<dbReference type="GO" id="GO:0016987">
    <property type="term" value="F:sigma factor activity"/>
    <property type="evidence" value="ECO:0007669"/>
    <property type="project" value="UniProtKB-KW"/>
</dbReference>
<keyword evidence="3 6" id="KW-0731">Sigma factor</keyword>
<comment type="caution">
    <text evidence="9">The sequence shown here is derived from an EMBL/GenBank/DDBJ whole genome shotgun (WGS) entry which is preliminary data.</text>
</comment>
<evidence type="ECO:0000259" key="7">
    <source>
        <dbReference type="Pfam" id="PF04542"/>
    </source>
</evidence>
<dbReference type="PROSITE" id="PS01063">
    <property type="entry name" value="SIGMA70_ECF"/>
    <property type="match status" value="1"/>
</dbReference>
<dbReference type="Pfam" id="PF08281">
    <property type="entry name" value="Sigma70_r4_2"/>
    <property type="match status" value="1"/>
</dbReference>
<dbReference type="InterPro" id="IPR007627">
    <property type="entry name" value="RNA_pol_sigma70_r2"/>
</dbReference>
<dbReference type="PANTHER" id="PTHR43133">
    <property type="entry name" value="RNA POLYMERASE ECF-TYPE SIGMA FACTO"/>
    <property type="match status" value="1"/>
</dbReference>
<evidence type="ECO:0000256" key="6">
    <source>
        <dbReference type="RuleBase" id="RU000716"/>
    </source>
</evidence>
<dbReference type="EMBL" id="JNHM01000003">
    <property type="protein sequence ID" value="KDS56709.1"/>
    <property type="molecule type" value="Genomic_DNA"/>
</dbReference>
<dbReference type="InterPro" id="IPR013324">
    <property type="entry name" value="RNA_pol_sigma_r3/r4-like"/>
</dbReference>
<dbReference type="InterPro" id="IPR014284">
    <property type="entry name" value="RNA_pol_sigma-70_dom"/>
</dbReference>
<keyword evidence="4 6" id="KW-0238">DNA-binding</keyword>
<dbReference type="Pfam" id="PF04542">
    <property type="entry name" value="Sigma70_r2"/>
    <property type="match status" value="1"/>
</dbReference>
<evidence type="ECO:0000256" key="4">
    <source>
        <dbReference type="ARBA" id="ARBA00023125"/>
    </source>
</evidence>
<keyword evidence="2 6" id="KW-0805">Transcription regulation</keyword>
<dbReference type="InterPro" id="IPR013249">
    <property type="entry name" value="RNA_pol_sigma70_r4_t2"/>
</dbReference>
<name>A0A069SQF7_PHOVU</name>
<gene>
    <name evidence="9" type="ORF">M099_0263</name>
</gene>
<dbReference type="Proteomes" id="UP000027661">
    <property type="component" value="Unassembled WGS sequence"/>
</dbReference>
<evidence type="ECO:0000256" key="5">
    <source>
        <dbReference type="ARBA" id="ARBA00023163"/>
    </source>
</evidence>
<evidence type="ECO:0000256" key="1">
    <source>
        <dbReference type="ARBA" id="ARBA00010641"/>
    </source>
</evidence>
<keyword evidence="5 6" id="KW-0804">Transcription</keyword>
<dbReference type="Gene3D" id="1.10.10.10">
    <property type="entry name" value="Winged helix-like DNA-binding domain superfamily/Winged helix DNA-binding domain"/>
    <property type="match status" value="1"/>
</dbReference>
<proteinExistence type="inferred from homology"/>
<dbReference type="RefSeq" id="WP_005847272.1">
    <property type="nucleotide sequence ID" value="NZ_JNHM01000003.1"/>
</dbReference>
<dbReference type="GO" id="GO:0003677">
    <property type="term" value="F:DNA binding"/>
    <property type="evidence" value="ECO:0007669"/>
    <property type="project" value="UniProtKB-KW"/>
</dbReference>
<feature type="domain" description="RNA polymerase sigma-70 region 2" evidence="7">
    <location>
        <begin position="25"/>
        <end position="89"/>
    </location>
</feature>
<dbReference type="NCBIfam" id="TIGR02937">
    <property type="entry name" value="sigma70-ECF"/>
    <property type="match status" value="1"/>
</dbReference>
<comment type="similarity">
    <text evidence="1 6">Belongs to the sigma-70 factor family. ECF subfamily.</text>
</comment>
<dbReference type="SUPFAM" id="SSF88946">
    <property type="entry name" value="Sigma2 domain of RNA polymerase sigma factors"/>
    <property type="match status" value="1"/>
</dbReference>
<accession>A0A069SQF7</accession>
<evidence type="ECO:0000313" key="10">
    <source>
        <dbReference type="Proteomes" id="UP000027661"/>
    </source>
</evidence>
<dbReference type="CDD" id="cd06171">
    <property type="entry name" value="Sigma70_r4"/>
    <property type="match status" value="1"/>
</dbReference>
<feature type="domain" description="RNA polymerase sigma factor 70 region 4 type 2" evidence="8">
    <location>
        <begin position="123"/>
        <end position="173"/>
    </location>
</feature>
<evidence type="ECO:0000259" key="8">
    <source>
        <dbReference type="Pfam" id="PF08281"/>
    </source>
</evidence>
<evidence type="ECO:0000313" key="9">
    <source>
        <dbReference type="EMBL" id="KDS56709.1"/>
    </source>
</evidence>
<reference evidence="9 10" key="1">
    <citation type="submission" date="2014-04" db="EMBL/GenBank/DDBJ databases">
        <authorList>
            <person name="Sears C."/>
            <person name="Carroll K."/>
            <person name="Sack B.R."/>
            <person name="Qadri F."/>
            <person name="Myers L.L."/>
            <person name="Chung G.-T."/>
            <person name="Escheverria P."/>
            <person name="Fraser C.M."/>
            <person name="Sadzewicz L."/>
            <person name="Shefchek K.A."/>
            <person name="Tallon L."/>
            <person name="Das S.P."/>
            <person name="Daugherty S."/>
            <person name="Mongodin E.F."/>
        </authorList>
    </citation>
    <scope>NUCLEOTIDE SEQUENCE [LARGE SCALE GENOMIC DNA]</scope>
    <source>
        <strain evidence="9 10">3975 RP4</strain>
    </source>
</reference>
<sequence length="181" mass="21009">MENDETHIIHRILKGETSLYEYFLDKYSQQVFILIIRIVENQEDAEELTQDTFLKAFEHLSSFKAESSFSTWIYRIAYNTAISATRKRKQELIVMDSAMLMNISDQQIDDALNDESGERVGKLNKAIKKLDAEERALISLFYNEEKTIGEIALILGLTESNAKVKLHRIRKKLYILITEAE</sequence>
<dbReference type="Gene3D" id="1.10.1740.10">
    <property type="match status" value="1"/>
</dbReference>
<dbReference type="SUPFAM" id="SSF88659">
    <property type="entry name" value="Sigma3 and sigma4 domains of RNA polymerase sigma factors"/>
    <property type="match status" value="1"/>
</dbReference>
<organism evidence="9 10">
    <name type="scientific">Phocaeicola vulgatus str. 3975 RP4</name>
    <dbReference type="NCBI Taxonomy" id="1339352"/>
    <lineage>
        <taxon>Bacteria</taxon>
        <taxon>Pseudomonadati</taxon>
        <taxon>Bacteroidota</taxon>
        <taxon>Bacteroidia</taxon>
        <taxon>Bacteroidales</taxon>
        <taxon>Bacteroidaceae</taxon>
        <taxon>Phocaeicola</taxon>
    </lineage>
</organism>
<protein>
    <recommendedName>
        <fullName evidence="6">RNA polymerase sigma factor</fullName>
    </recommendedName>
</protein>
<dbReference type="InterPro" id="IPR000838">
    <property type="entry name" value="RNA_pol_sigma70_ECF_CS"/>
</dbReference>
<dbReference type="InterPro" id="IPR036388">
    <property type="entry name" value="WH-like_DNA-bd_sf"/>
</dbReference>
<evidence type="ECO:0000256" key="2">
    <source>
        <dbReference type="ARBA" id="ARBA00023015"/>
    </source>
</evidence>
<dbReference type="PANTHER" id="PTHR43133:SF45">
    <property type="entry name" value="RNA POLYMERASE ECF-TYPE SIGMA FACTOR"/>
    <property type="match status" value="1"/>
</dbReference>